<dbReference type="PROSITE" id="PS51575">
    <property type="entry name" value="SAM_MT43_SUVAR39_2"/>
    <property type="match status" value="1"/>
</dbReference>
<keyword evidence="15" id="KW-1185">Reference proteome</keyword>
<dbReference type="GO" id="GO:0042054">
    <property type="term" value="F:histone methyltransferase activity"/>
    <property type="evidence" value="ECO:0007669"/>
    <property type="project" value="InterPro"/>
</dbReference>
<dbReference type="Gene3D" id="2.30.280.10">
    <property type="entry name" value="SRA-YDG"/>
    <property type="match status" value="1"/>
</dbReference>
<keyword evidence="5" id="KW-0949">S-adenosyl-L-methionine</keyword>
<evidence type="ECO:0000256" key="3">
    <source>
        <dbReference type="ARBA" id="ARBA00022603"/>
    </source>
</evidence>
<keyword evidence="7 8" id="KW-0539">Nucleus</keyword>
<keyword evidence="4" id="KW-0808">Transferase</keyword>
<dbReference type="PROSITE" id="PS50867">
    <property type="entry name" value="PRE_SET"/>
    <property type="match status" value="1"/>
</dbReference>
<feature type="domain" description="SET" evidence="10">
    <location>
        <begin position="467"/>
        <end position="610"/>
    </location>
</feature>
<dbReference type="InterPro" id="IPR001214">
    <property type="entry name" value="SET_dom"/>
</dbReference>
<dbReference type="InterPro" id="IPR003616">
    <property type="entry name" value="Post-SET_dom"/>
</dbReference>
<dbReference type="Gene3D" id="2.170.270.10">
    <property type="entry name" value="SET domain"/>
    <property type="match status" value="1"/>
</dbReference>
<evidence type="ECO:0000256" key="1">
    <source>
        <dbReference type="ARBA" id="ARBA00004286"/>
    </source>
</evidence>
<dbReference type="InterPro" id="IPR051357">
    <property type="entry name" value="H3K9_HMTase_SUVAR3-9"/>
</dbReference>
<dbReference type="GO" id="GO:0005694">
    <property type="term" value="C:chromosome"/>
    <property type="evidence" value="ECO:0007669"/>
    <property type="project" value="UniProtKB-SubCell"/>
</dbReference>
<dbReference type="PROSITE" id="PS50280">
    <property type="entry name" value="SET"/>
    <property type="match status" value="1"/>
</dbReference>
<dbReference type="Proteomes" id="UP000663760">
    <property type="component" value="Chromosome 9"/>
</dbReference>
<proteinExistence type="predicted"/>
<evidence type="ECO:0000313" key="15">
    <source>
        <dbReference type="Proteomes" id="UP000663760"/>
    </source>
</evidence>
<dbReference type="GO" id="GO:0005634">
    <property type="term" value="C:nucleus"/>
    <property type="evidence" value="ECO:0007669"/>
    <property type="project" value="UniProtKB-SubCell"/>
</dbReference>
<dbReference type="SMART" id="SM00317">
    <property type="entry name" value="SET"/>
    <property type="match status" value="1"/>
</dbReference>
<feature type="domain" description="Pre-SET" evidence="11">
    <location>
        <begin position="404"/>
        <end position="464"/>
    </location>
</feature>
<dbReference type="Pfam" id="PF02182">
    <property type="entry name" value="SAD_SRA"/>
    <property type="match status" value="1"/>
</dbReference>
<dbReference type="SUPFAM" id="SSF82199">
    <property type="entry name" value="SET domain"/>
    <property type="match status" value="1"/>
</dbReference>
<dbReference type="Pfam" id="PF05033">
    <property type="entry name" value="Pre-SET"/>
    <property type="match status" value="1"/>
</dbReference>
<dbReference type="PANTHER" id="PTHR45660">
    <property type="entry name" value="HISTONE-LYSINE N-METHYLTRANSFERASE SETMAR"/>
    <property type="match status" value="1"/>
</dbReference>
<reference evidence="14" key="1">
    <citation type="submission" date="2020-02" db="EMBL/GenBank/DDBJ databases">
        <authorList>
            <person name="Scholz U."/>
            <person name="Mascher M."/>
            <person name="Fiebig A."/>
        </authorList>
    </citation>
    <scope>NUCLEOTIDE SEQUENCE</scope>
</reference>
<feature type="region of interest" description="Disordered" evidence="9">
    <location>
        <begin position="1"/>
        <end position="27"/>
    </location>
</feature>
<evidence type="ECO:0000259" key="11">
    <source>
        <dbReference type="PROSITE" id="PS50867"/>
    </source>
</evidence>
<evidence type="ECO:0000256" key="6">
    <source>
        <dbReference type="ARBA" id="ARBA00022853"/>
    </source>
</evidence>
<dbReference type="EMBL" id="LR746272">
    <property type="protein sequence ID" value="CAA7402948.1"/>
    <property type="molecule type" value="Genomic_DNA"/>
</dbReference>
<dbReference type="OrthoDB" id="5792673at2759"/>
<dbReference type="InterPro" id="IPR015947">
    <property type="entry name" value="PUA-like_sf"/>
</dbReference>
<dbReference type="InterPro" id="IPR007728">
    <property type="entry name" value="Pre-SET_dom"/>
</dbReference>
<comment type="subcellular location">
    <subcellularLocation>
        <location evidence="1">Chromosome</location>
    </subcellularLocation>
    <subcellularLocation>
        <location evidence="8">Nucleus</location>
    </subcellularLocation>
</comment>
<keyword evidence="2" id="KW-0158">Chromosome</keyword>
<evidence type="ECO:0000256" key="7">
    <source>
        <dbReference type="ARBA" id="ARBA00023242"/>
    </source>
</evidence>
<evidence type="ECO:0000256" key="5">
    <source>
        <dbReference type="ARBA" id="ARBA00022691"/>
    </source>
</evidence>
<dbReference type="SMART" id="SM00468">
    <property type="entry name" value="PreSET"/>
    <property type="match status" value="1"/>
</dbReference>
<evidence type="ECO:0000256" key="2">
    <source>
        <dbReference type="ARBA" id="ARBA00022454"/>
    </source>
</evidence>
<gene>
    <name evidence="14" type="ORF">SI8410_09013626</name>
</gene>
<sequence>MAAPDHPRRRRQQTDMVLENSKTSGMKVKKEVRIQKRKYISTESSLMSRKKAKKQVRVSKEKCSSLGALLHKPQNKSAEEDVENSLVQGEEGEKALTICRGTQDFSISLPPFGQSNSNLDVSCNEEMLIRTRVRKALRLFQVLCRKLLQSEESTSKNRGQRIRIDLTAAKILKAENEFVNTGGPIIGSVPGVEVGDEFHYRAELSVVGLHRSYQGGIDYTRINNSLLAISVVAFVGHADEMDSSNFLIYSGSGGRPSEGNKPPEDQKLERGNLGLKNCIESETPVRVIRGFEEFGQDGKPRPLSTFTYDGLYLVEGYWKEKGPQGFDMFKFKLRRIPGQPEISLIEVMNSKRTAVRGLCIADISGGLEKIPISVVNTVDDERPMPFKYIRKMIYPSWYEPTMPKGCACTQRCTDSGSCSCAVRNGGEIPFNFNGAIVQAKPLVYECGPSCKCSPYCHNRVSQHGIKFRLEIFKTQSMGWGVRTLTSIPSGSFICEYIGELIQDMEAEQRNNDEYLFDIGHNYDDHDIWDGSPTPIPVSQAISLSNVVDYGGFTIDAAHYGNVGRFINHSCSPNLYAQNVLYDHDDKRMPHIVFFAAENIPPLHELTYHYNYTIGQVRDSDGNAKTKACHCGSHECTGRLY</sequence>
<dbReference type="GO" id="GO:0032259">
    <property type="term" value="P:methylation"/>
    <property type="evidence" value="ECO:0007669"/>
    <property type="project" value="UniProtKB-KW"/>
</dbReference>
<dbReference type="SMART" id="SM00466">
    <property type="entry name" value="SRA"/>
    <property type="match status" value="1"/>
</dbReference>
<dbReference type="Pfam" id="PF00856">
    <property type="entry name" value="SET"/>
    <property type="match status" value="1"/>
</dbReference>
<keyword evidence="6" id="KW-0156">Chromatin regulator</keyword>
<dbReference type="PROSITE" id="PS50868">
    <property type="entry name" value="POST_SET"/>
    <property type="match status" value="1"/>
</dbReference>
<dbReference type="GO" id="GO:0008270">
    <property type="term" value="F:zinc ion binding"/>
    <property type="evidence" value="ECO:0007669"/>
    <property type="project" value="InterPro"/>
</dbReference>
<evidence type="ECO:0000259" key="13">
    <source>
        <dbReference type="PROSITE" id="PS51015"/>
    </source>
</evidence>
<dbReference type="AlphaFoldDB" id="A0A7I8L0V8"/>
<dbReference type="InterPro" id="IPR025794">
    <property type="entry name" value="H3-K9-MeTrfase_plant"/>
</dbReference>
<dbReference type="SUPFAM" id="SSF88697">
    <property type="entry name" value="PUA domain-like"/>
    <property type="match status" value="1"/>
</dbReference>
<feature type="domain" description="YDG" evidence="13">
    <location>
        <begin position="187"/>
        <end position="335"/>
    </location>
</feature>
<evidence type="ECO:0000259" key="10">
    <source>
        <dbReference type="PROSITE" id="PS50280"/>
    </source>
</evidence>
<name>A0A7I8L0V8_SPIIN</name>
<evidence type="ECO:0000259" key="12">
    <source>
        <dbReference type="PROSITE" id="PS50868"/>
    </source>
</evidence>
<evidence type="ECO:0000256" key="9">
    <source>
        <dbReference type="SAM" id="MobiDB-lite"/>
    </source>
</evidence>
<dbReference type="InterPro" id="IPR036987">
    <property type="entry name" value="SRA-YDG_sf"/>
</dbReference>
<dbReference type="InterPro" id="IPR003105">
    <property type="entry name" value="SRA_YDG"/>
</dbReference>
<dbReference type="PROSITE" id="PS51015">
    <property type="entry name" value="YDG"/>
    <property type="match status" value="1"/>
</dbReference>
<organism evidence="14 15">
    <name type="scientific">Spirodela intermedia</name>
    <name type="common">Intermediate duckweed</name>
    <dbReference type="NCBI Taxonomy" id="51605"/>
    <lineage>
        <taxon>Eukaryota</taxon>
        <taxon>Viridiplantae</taxon>
        <taxon>Streptophyta</taxon>
        <taxon>Embryophyta</taxon>
        <taxon>Tracheophyta</taxon>
        <taxon>Spermatophyta</taxon>
        <taxon>Magnoliopsida</taxon>
        <taxon>Liliopsida</taxon>
        <taxon>Araceae</taxon>
        <taxon>Lemnoideae</taxon>
        <taxon>Spirodela</taxon>
    </lineage>
</organism>
<keyword evidence="3" id="KW-0489">Methyltransferase</keyword>
<dbReference type="PANTHER" id="PTHR45660:SF46">
    <property type="entry name" value="HISTONE-LYSINE N-METHYLTRANSFERASE, H3 LYSINE-9 SPECIFIC SUVH6"/>
    <property type="match status" value="1"/>
</dbReference>
<accession>A0A7I8L0V8</accession>
<feature type="domain" description="Post-SET" evidence="12">
    <location>
        <begin position="624"/>
        <end position="640"/>
    </location>
</feature>
<evidence type="ECO:0000256" key="4">
    <source>
        <dbReference type="ARBA" id="ARBA00022679"/>
    </source>
</evidence>
<evidence type="ECO:0000256" key="8">
    <source>
        <dbReference type="PROSITE-ProRule" id="PRU00358"/>
    </source>
</evidence>
<evidence type="ECO:0000313" key="14">
    <source>
        <dbReference type="EMBL" id="CAA7402948.1"/>
    </source>
</evidence>
<dbReference type="GO" id="GO:0003690">
    <property type="term" value="F:double-stranded DNA binding"/>
    <property type="evidence" value="ECO:0007669"/>
    <property type="project" value="TreeGrafter"/>
</dbReference>
<dbReference type="InterPro" id="IPR046341">
    <property type="entry name" value="SET_dom_sf"/>
</dbReference>
<protein>
    <submittedName>
        <fullName evidence="14">Uncharacterized protein</fullName>
    </submittedName>
</protein>